<feature type="region of interest" description="Disordered" evidence="1">
    <location>
        <begin position="23"/>
        <end position="58"/>
    </location>
</feature>
<evidence type="ECO:0000256" key="1">
    <source>
        <dbReference type="SAM" id="MobiDB-lite"/>
    </source>
</evidence>
<dbReference type="Proteomes" id="UP001595833">
    <property type="component" value="Unassembled WGS sequence"/>
</dbReference>
<name>A0ABV9Y7A5_9PSEU</name>
<sequence>MRKIRPALPLVVAALLAQGCTTSTPGTASARSGAPTATTTPSAAPTSPPPPPADTDPAACADADCRLRVSGTVQVPLAPGFGCAGFTVTHGAPNKVDFTVVRTEMRTVRANLMGTGYLSLGNGVTVTIEEVSPTGAVLRFEPRAEDPTRDTARASEGLRIY</sequence>
<dbReference type="RefSeq" id="WP_344038889.1">
    <property type="nucleotide sequence ID" value="NZ_BAAAKE010000013.1"/>
</dbReference>
<evidence type="ECO:0008006" key="5">
    <source>
        <dbReference type="Google" id="ProtNLM"/>
    </source>
</evidence>
<dbReference type="EMBL" id="JBHSJB010000033">
    <property type="protein sequence ID" value="MFC5058580.1"/>
    <property type="molecule type" value="Genomic_DNA"/>
</dbReference>
<evidence type="ECO:0000313" key="4">
    <source>
        <dbReference type="Proteomes" id="UP001595833"/>
    </source>
</evidence>
<gene>
    <name evidence="3" type="ORF">ACFPFM_33120</name>
</gene>
<feature type="chain" id="PRO_5046595903" description="Lipoprotein" evidence="2">
    <location>
        <begin position="20"/>
        <end position="161"/>
    </location>
</feature>
<comment type="caution">
    <text evidence="3">The sequence shown here is derived from an EMBL/GenBank/DDBJ whole genome shotgun (WGS) entry which is preliminary data.</text>
</comment>
<dbReference type="PROSITE" id="PS51257">
    <property type="entry name" value="PROKAR_LIPOPROTEIN"/>
    <property type="match status" value="1"/>
</dbReference>
<feature type="compositionally biased region" description="Low complexity" evidence="1">
    <location>
        <begin position="26"/>
        <end position="45"/>
    </location>
</feature>
<organism evidence="3 4">
    <name type="scientific">Saccharothrix xinjiangensis</name>
    <dbReference type="NCBI Taxonomy" id="204798"/>
    <lineage>
        <taxon>Bacteria</taxon>
        <taxon>Bacillati</taxon>
        <taxon>Actinomycetota</taxon>
        <taxon>Actinomycetes</taxon>
        <taxon>Pseudonocardiales</taxon>
        <taxon>Pseudonocardiaceae</taxon>
        <taxon>Saccharothrix</taxon>
    </lineage>
</organism>
<protein>
    <recommendedName>
        <fullName evidence="5">Lipoprotein</fullName>
    </recommendedName>
</protein>
<keyword evidence="2" id="KW-0732">Signal</keyword>
<keyword evidence="4" id="KW-1185">Reference proteome</keyword>
<proteinExistence type="predicted"/>
<reference evidence="4" key="1">
    <citation type="journal article" date="2019" name="Int. J. Syst. Evol. Microbiol.">
        <title>The Global Catalogue of Microorganisms (GCM) 10K type strain sequencing project: providing services to taxonomists for standard genome sequencing and annotation.</title>
        <authorList>
            <consortium name="The Broad Institute Genomics Platform"/>
            <consortium name="The Broad Institute Genome Sequencing Center for Infectious Disease"/>
            <person name="Wu L."/>
            <person name="Ma J."/>
        </authorList>
    </citation>
    <scope>NUCLEOTIDE SEQUENCE [LARGE SCALE GENOMIC DNA]</scope>
    <source>
        <strain evidence="4">KCTC 12848</strain>
    </source>
</reference>
<accession>A0ABV9Y7A5</accession>
<evidence type="ECO:0000313" key="3">
    <source>
        <dbReference type="EMBL" id="MFC5058580.1"/>
    </source>
</evidence>
<evidence type="ECO:0000256" key="2">
    <source>
        <dbReference type="SAM" id="SignalP"/>
    </source>
</evidence>
<feature type="signal peptide" evidence="2">
    <location>
        <begin position="1"/>
        <end position="19"/>
    </location>
</feature>